<evidence type="ECO:0000313" key="3">
    <source>
        <dbReference type="Proteomes" id="UP000319374"/>
    </source>
</evidence>
<gene>
    <name evidence="2" type="ORF">A5CPEGH6_15410</name>
</gene>
<organism evidence="2 3">
    <name type="scientific">Alistipes dispar</name>
    <dbReference type="NCBI Taxonomy" id="2585119"/>
    <lineage>
        <taxon>Bacteria</taxon>
        <taxon>Pseudomonadati</taxon>
        <taxon>Bacteroidota</taxon>
        <taxon>Bacteroidia</taxon>
        <taxon>Bacteroidales</taxon>
        <taxon>Rikenellaceae</taxon>
        <taxon>Alistipes</taxon>
    </lineage>
</organism>
<accession>A0A4Y1X0U0</accession>
<dbReference type="EMBL" id="AP019736">
    <property type="protein sequence ID" value="BBL06903.1"/>
    <property type="molecule type" value="Genomic_DNA"/>
</dbReference>
<name>A0A4Y1X0U0_9BACT</name>
<proteinExistence type="predicted"/>
<evidence type="ECO:0000313" key="2">
    <source>
        <dbReference type="EMBL" id="BBL06903.1"/>
    </source>
</evidence>
<feature type="region of interest" description="Disordered" evidence="1">
    <location>
        <begin position="51"/>
        <end position="90"/>
    </location>
</feature>
<dbReference type="AlphaFoldDB" id="A0A4Y1X0U0"/>
<dbReference type="Proteomes" id="UP000319374">
    <property type="component" value="Chromosome"/>
</dbReference>
<sequence length="90" mass="10409">MEDYRQFVTDTYCRRGERVPALILRYYRREIEAYNEARRGLPFRLLWREEPDGEEFPSPAPERSAAVPPESGERGPGAARGTPGKGRKIR</sequence>
<reference evidence="3" key="1">
    <citation type="submission" date="2019-06" db="EMBL/GenBank/DDBJ databases">
        <title>Alistipes onderdonkii subsp. vulgaris subsp. nov., Alistipes dispar sp. nov. and Alistipes communis sp. nov., isolated from human faeces, and creation of Alistipes onderdonkii subsp. onderdonkii subsp. nov.</title>
        <authorList>
            <person name="Sakamoto M."/>
            <person name="Ikeyama N."/>
            <person name="Ogata Y."/>
            <person name="Suda W."/>
            <person name="Iino T."/>
            <person name="Hattori M."/>
            <person name="Ohkuma M."/>
        </authorList>
    </citation>
    <scope>NUCLEOTIDE SEQUENCE [LARGE SCALE GENOMIC DNA]</scope>
    <source>
        <strain evidence="3">5CPEGH6</strain>
    </source>
</reference>
<dbReference type="KEGG" id="ada:A5CPEGH6_15410"/>
<evidence type="ECO:0000256" key="1">
    <source>
        <dbReference type="SAM" id="MobiDB-lite"/>
    </source>
</evidence>
<dbReference type="RefSeq" id="WP_211036406.1">
    <property type="nucleotide sequence ID" value="NZ_DBEWVM010000049.1"/>
</dbReference>
<protein>
    <submittedName>
        <fullName evidence="2">Uncharacterized protein</fullName>
    </submittedName>
</protein>
<keyword evidence="3" id="KW-1185">Reference proteome</keyword>